<dbReference type="GO" id="GO:0016705">
    <property type="term" value="F:oxidoreductase activity, acting on paired donors, with incorporation or reduction of molecular oxygen"/>
    <property type="evidence" value="ECO:0007669"/>
    <property type="project" value="InterPro"/>
</dbReference>
<accession>A0A6A6E059</accession>
<dbReference type="InterPro" id="IPR050121">
    <property type="entry name" value="Cytochrome_P450_monoxygenase"/>
</dbReference>
<dbReference type="AlphaFoldDB" id="A0A6A6E059"/>
<dbReference type="Pfam" id="PF00067">
    <property type="entry name" value="p450"/>
    <property type="match status" value="1"/>
</dbReference>
<dbReference type="GO" id="GO:0005506">
    <property type="term" value="F:iron ion binding"/>
    <property type="evidence" value="ECO:0007669"/>
    <property type="project" value="InterPro"/>
</dbReference>
<dbReference type="InterPro" id="IPR001128">
    <property type="entry name" value="Cyt_P450"/>
</dbReference>
<organism evidence="1 2">
    <name type="scientific">Zopfia rhizophila CBS 207.26</name>
    <dbReference type="NCBI Taxonomy" id="1314779"/>
    <lineage>
        <taxon>Eukaryota</taxon>
        <taxon>Fungi</taxon>
        <taxon>Dikarya</taxon>
        <taxon>Ascomycota</taxon>
        <taxon>Pezizomycotina</taxon>
        <taxon>Dothideomycetes</taxon>
        <taxon>Dothideomycetes incertae sedis</taxon>
        <taxon>Zopfiaceae</taxon>
        <taxon>Zopfia</taxon>
    </lineage>
</organism>
<proteinExistence type="predicted"/>
<evidence type="ECO:0000313" key="2">
    <source>
        <dbReference type="Proteomes" id="UP000800200"/>
    </source>
</evidence>
<reference evidence="1" key="1">
    <citation type="journal article" date="2020" name="Stud. Mycol.">
        <title>101 Dothideomycetes genomes: a test case for predicting lifestyles and emergence of pathogens.</title>
        <authorList>
            <person name="Haridas S."/>
            <person name="Albert R."/>
            <person name="Binder M."/>
            <person name="Bloem J."/>
            <person name="Labutti K."/>
            <person name="Salamov A."/>
            <person name="Andreopoulos B."/>
            <person name="Baker S."/>
            <person name="Barry K."/>
            <person name="Bills G."/>
            <person name="Bluhm B."/>
            <person name="Cannon C."/>
            <person name="Castanera R."/>
            <person name="Culley D."/>
            <person name="Daum C."/>
            <person name="Ezra D."/>
            <person name="Gonzalez J."/>
            <person name="Henrissat B."/>
            <person name="Kuo A."/>
            <person name="Liang C."/>
            <person name="Lipzen A."/>
            <person name="Lutzoni F."/>
            <person name="Magnuson J."/>
            <person name="Mondo S."/>
            <person name="Nolan M."/>
            <person name="Ohm R."/>
            <person name="Pangilinan J."/>
            <person name="Park H.-J."/>
            <person name="Ramirez L."/>
            <person name="Alfaro M."/>
            <person name="Sun H."/>
            <person name="Tritt A."/>
            <person name="Yoshinaga Y."/>
            <person name="Zwiers L.-H."/>
            <person name="Turgeon B."/>
            <person name="Goodwin S."/>
            <person name="Spatafora J."/>
            <person name="Crous P."/>
            <person name="Grigoriev I."/>
        </authorList>
    </citation>
    <scope>NUCLEOTIDE SEQUENCE</scope>
    <source>
        <strain evidence="1">CBS 207.26</strain>
    </source>
</reference>
<name>A0A6A6E059_9PEZI</name>
<dbReference type="SUPFAM" id="SSF48264">
    <property type="entry name" value="Cytochrome P450"/>
    <property type="match status" value="1"/>
</dbReference>
<dbReference type="PANTHER" id="PTHR24305:SF168">
    <property type="entry name" value="P450, PUTATIVE (EUROFUNG)-RELATED"/>
    <property type="match status" value="1"/>
</dbReference>
<dbReference type="GO" id="GO:0004497">
    <property type="term" value="F:monooxygenase activity"/>
    <property type="evidence" value="ECO:0007669"/>
    <property type="project" value="InterPro"/>
</dbReference>
<dbReference type="OrthoDB" id="3934656at2759"/>
<keyword evidence="2" id="KW-1185">Reference proteome</keyword>
<dbReference type="GO" id="GO:0020037">
    <property type="term" value="F:heme binding"/>
    <property type="evidence" value="ECO:0007669"/>
    <property type="project" value="InterPro"/>
</dbReference>
<dbReference type="Gene3D" id="1.10.630.10">
    <property type="entry name" value="Cytochrome P450"/>
    <property type="match status" value="1"/>
</dbReference>
<dbReference type="PANTHER" id="PTHR24305">
    <property type="entry name" value="CYTOCHROME P450"/>
    <property type="match status" value="1"/>
</dbReference>
<dbReference type="Proteomes" id="UP000800200">
    <property type="component" value="Unassembled WGS sequence"/>
</dbReference>
<sequence length="420" mass="46990">MILLSSTVLLIDVVGVALYSVITCFIKWQHLRHIPGPPLAGWTDPWLLRHVVPGKLCTKLVDVCNKYGPLSIRSGYSRAPWYKATRLNPDEDNVLTMLDTNGHHWLRVLLAPAYAGKGMDNQECLVDQQYLTQDVITAVGFGKAAGYLDADEDMLGVLETCEVLLPVGHIIMFLPKLTDNRGVSGLLGLIKSHVDTCYGASKTRNNDMLQTFVDSGLRRSQVEAEALITMFFLSTNLLAYRKLQAEVDAAVVSAAPPIIADEYAKRLPYLQGCIREGIRLWSPSMALLPKVSESKQVVCGTRVLARTNVGWAGLKIMRDRRVFGVNADVFEPGRWINVEPEKLRQMEGVYGLVFAIGARWECLGKRLAYEELGKVLFELFLRYDFAMVNPIHPFEWINHGFTIHRSMNVSITGREKPGSE</sequence>
<protein>
    <submittedName>
        <fullName evidence="1">Cytochrome P450 family protein</fullName>
    </submittedName>
</protein>
<dbReference type="InterPro" id="IPR036396">
    <property type="entry name" value="Cyt_P450_sf"/>
</dbReference>
<gene>
    <name evidence="1" type="ORF">K469DRAFT_728061</name>
</gene>
<evidence type="ECO:0000313" key="1">
    <source>
        <dbReference type="EMBL" id="KAF2183580.1"/>
    </source>
</evidence>
<dbReference type="EMBL" id="ML994642">
    <property type="protein sequence ID" value="KAF2183580.1"/>
    <property type="molecule type" value="Genomic_DNA"/>
</dbReference>